<evidence type="ECO:0000313" key="1">
    <source>
        <dbReference type="EMBL" id="BAC84541.1"/>
    </source>
</evidence>
<protein>
    <submittedName>
        <fullName evidence="1">Uncharacterized protein</fullName>
    </submittedName>
</protein>
<reference evidence="2" key="1">
    <citation type="journal article" date="2005" name="Nature">
        <title>The map-based sequence of the rice genome.</title>
        <authorList>
            <consortium name="International rice genome sequencing project (IRGSP)"/>
            <person name="Matsumoto T."/>
            <person name="Wu J."/>
            <person name="Kanamori H."/>
            <person name="Katayose Y."/>
            <person name="Fujisawa M."/>
            <person name="Namiki N."/>
            <person name="Mizuno H."/>
            <person name="Yamamoto K."/>
            <person name="Antonio B.A."/>
            <person name="Baba T."/>
            <person name="Sakata K."/>
            <person name="Nagamura Y."/>
            <person name="Aoki H."/>
            <person name="Arikawa K."/>
            <person name="Arita K."/>
            <person name="Bito T."/>
            <person name="Chiden Y."/>
            <person name="Fujitsuka N."/>
            <person name="Fukunaka R."/>
            <person name="Hamada M."/>
            <person name="Harada C."/>
            <person name="Hayashi A."/>
            <person name="Hijishita S."/>
            <person name="Honda M."/>
            <person name="Hosokawa S."/>
            <person name="Ichikawa Y."/>
            <person name="Idonuma A."/>
            <person name="Iijima M."/>
            <person name="Ikeda M."/>
            <person name="Ikeno M."/>
            <person name="Ito K."/>
            <person name="Ito S."/>
            <person name="Ito T."/>
            <person name="Ito Y."/>
            <person name="Ito Y."/>
            <person name="Iwabuchi A."/>
            <person name="Kamiya K."/>
            <person name="Karasawa W."/>
            <person name="Kurita K."/>
            <person name="Katagiri S."/>
            <person name="Kikuta A."/>
            <person name="Kobayashi H."/>
            <person name="Kobayashi N."/>
            <person name="Machita K."/>
            <person name="Maehara T."/>
            <person name="Masukawa M."/>
            <person name="Mizubayashi T."/>
            <person name="Mukai Y."/>
            <person name="Nagasaki H."/>
            <person name="Nagata Y."/>
            <person name="Naito S."/>
            <person name="Nakashima M."/>
            <person name="Nakama Y."/>
            <person name="Nakamichi Y."/>
            <person name="Nakamura M."/>
            <person name="Meguro A."/>
            <person name="Negishi M."/>
            <person name="Ohta I."/>
            <person name="Ohta T."/>
            <person name="Okamoto M."/>
            <person name="Ono N."/>
            <person name="Saji S."/>
            <person name="Sakaguchi M."/>
            <person name="Sakai K."/>
            <person name="Shibata M."/>
            <person name="Shimokawa T."/>
            <person name="Song J."/>
            <person name="Takazaki Y."/>
            <person name="Terasawa K."/>
            <person name="Tsugane M."/>
            <person name="Tsuji K."/>
            <person name="Ueda S."/>
            <person name="Waki K."/>
            <person name="Yamagata H."/>
            <person name="Yamamoto M."/>
            <person name="Yamamoto S."/>
            <person name="Yamane H."/>
            <person name="Yoshiki S."/>
            <person name="Yoshihara R."/>
            <person name="Yukawa K."/>
            <person name="Zhong H."/>
            <person name="Yano M."/>
            <person name="Yuan Q."/>
            <person name="Ouyang S."/>
            <person name="Liu J."/>
            <person name="Jones K.M."/>
            <person name="Gansberger K."/>
            <person name="Moffat K."/>
            <person name="Hill J."/>
            <person name="Bera J."/>
            <person name="Fadrosh D."/>
            <person name="Jin S."/>
            <person name="Johri S."/>
            <person name="Kim M."/>
            <person name="Overton L."/>
            <person name="Reardon M."/>
            <person name="Tsitrin T."/>
            <person name="Vuong H."/>
            <person name="Weaver B."/>
            <person name="Ciecko A."/>
            <person name="Tallon L."/>
            <person name="Jackson J."/>
            <person name="Pai G."/>
            <person name="Aken S.V."/>
            <person name="Utterback T."/>
            <person name="Reidmuller S."/>
            <person name="Feldblyum T."/>
            <person name="Hsiao J."/>
            <person name="Zismann V."/>
            <person name="Iobst S."/>
            <person name="de Vazeille A.R."/>
            <person name="Buell C.R."/>
            <person name="Ying K."/>
            <person name="Li Y."/>
            <person name="Lu T."/>
            <person name="Huang Y."/>
            <person name="Zhao Q."/>
            <person name="Feng Q."/>
            <person name="Zhang L."/>
            <person name="Zhu J."/>
            <person name="Weng Q."/>
            <person name="Mu J."/>
            <person name="Lu Y."/>
            <person name="Fan D."/>
            <person name="Liu Y."/>
            <person name="Guan J."/>
            <person name="Zhang Y."/>
            <person name="Yu S."/>
            <person name="Liu X."/>
            <person name="Zhang Y."/>
            <person name="Hong G."/>
            <person name="Han B."/>
            <person name="Choisne N."/>
            <person name="Demange N."/>
            <person name="Orjeda G."/>
            <person name="Samain S."/>
            <person name="Cattolico L."/>
            <person name="Pelletier E."/>
            <person name="Couloux A."/>
            <person name="Segurens B."/>
            <person name="Wincker P."/>
            <person name="D'Hont A."/>
            <person name="Scarpelli C."/>
            <person name="Weissenbach J."/>
            <person name="Salanoubat M."/>
            <person name="Quetier F."/>
            <person name="Yu Y."/>
            <person name="Kim H.R."/>
            <person name="Rambo T."/>
            <person name="Currie J."/>
            <person name="Collura K."/>
            <person name="Luo M."/>
            <person name="Yang T."/>
            <person name="Ammiraju J.S.S."/>
            <person name="Engler F."/>
            <person name="Soderlund C."/>
            <person name="Wing R.A."/>
            <person name="Palmer L.E."/>
            <person name="de la Bastide M."/>
            <person name="Spiegel L."/>
            <person name="Nascimento L."/>
            <person name="Zutavern T."/>
            <person name="O'Shaughnessy A."/>
            <person name="Dike S."/>
            <person name="Dedhia N."/>
            <person name="Preston R."/>
            <person name="Balija V."/>
            <person name="McCombie W.R."/>
            <person name="Chow T."/>
            <person name="Chen H."/>
            <person name="Chung M."/>
            <person name="Chen C."/>
            <person name="Shaw J."/>
            <person name="Wu H."/>
            <person name="Hsiao K."/>
            <person name="Chao Y."/>
            <person name="Chu M."/>
            <person name="Cheng C."/>
            <person name="Hour A."/>
            <person name="Lee P."/>
            <person name="Lin S."/>
            <person name="Lin Y."/>
            <person name="Liou J."/>
            <person name="Liu S."/>
            <person name="Hsing Y."/>
            <person name="Raghuvanshi S."/>
            <person name="Mohanty A."/>
            <person name="Bharti A.K."/>
            <person name="Gaur A."/>
            <person name="Gupta V."/>
            <person name="Kumar D."/>
            <person name="Ravi V."/>
            <person name="Vij S."/>
            <person name="Kapur A."/>
            <person name="Khurana P."/>
            <person name="Khurana P."/>
            <person name="Khurana J.P."/>
            <person name="Tyagi A.K."/>
            <person name="Gaikwad K."/>
            <person name="Singh A."/>
            <person name="Dalal V."/>
            <person name="Srivastava S."/>
            <person name="Dixit A."/>
            <person name="Pal A.K."/>
            <person name="Ghazi I.A."/>
            <person name="Yadav M."/>
            <person name="Pandit A."/>
            <person name="Bhargava A."/>
            <person name="Sureshbabu K."/>
            <person name="Batra K."/>
            <person name="Sharma T.R."/>
            <person name="Mohapatra T."/>
            <person name="Singh N.K."/>
            <person name="Messing J."/>
            <person name="Nelson A.B."/>
            <person name="Fuks G."/>
            <person name="Kavchok S."/>
            <person name="Keizer G."/>
            <person name="Linton E."/>
            <person name="Llaca V."/>
            <person name="Song R."/>
            <person name="Tanyolac B."/>
            <person name="Young S."/>
            <person name="Ho-Il K."/>
            <person name="Hahn J.H."/>
            <person name="Sangsakoo G."/>
            <person name="Vanavichit A."/>
            <person name="de Mattos Luiz.A.T."/>
            <person name="Zimmer P.D."/>
            <person name="Malone G."/>
            <person name="Dellagostin O."/>
            <person name="de Oliveira A.C."/>
            <person name="Bevan M."/>
            <person name="Bancroft I."/>
            <person name="Minx P."/>
            <person name="Cordum H."/>
            <person name="Wilson R."/>
            <person name="Cheng Z."/>
            <person name="Jin W."/>
            <person name="Jiang J."/>
            <person name="Leong S.A."/>
            <person name="Iwama H."/>
            <person name="Gojobori T."/>
            <person name="Itoh T."/>
            <person name="Niimura Y."/>
            <person name="Fujii Y."/>
            <person name="Habara T."/>
            <person name="Sakai H."/>
            <person name="Sato Y."/>
            <person name="Wilson G."/>
            <person name="Kumar K."/>
            <person name="McCouch S."/>
            <person name="Juretic N."/>
            <person name="Hoen D."/>
            <person name="Wright S."/>
            <person name="Bruskiewich R."/>
            <person name="Bureau T."/>
            <person name="Miyao A."/>
            <person name="Hirochika H."/>
            <person name="Nishikawa T."/>
            <person name="Kadowaki K."/>
            <person name="Sugiura M."/>
            <person name="Burr B."/>
            <person name="Sasaki T."/>
        </authorList>
    </citation>
    <scope>NUCLEOTIDE SEQUENCE [LARGE SCALE GENOMIC DNA]</scope>
    <source>
        <strain evidence="2">cv. Nipponbare</strain>
    </source>
</reference>
<dbReference type="Proteomes" id="UP000000763">
    <property type="component" value="Chromosome 7"/>
</dbReference>
<name>Q7EY21_ORYSJ</name>
<organism evidence="1 2">
    <name type="scientific">Oryza sativa subsp. japonica</name>
    <name type="common">Rice</name>
    <dbReference type="NCBI Taxonomy" id="39947"/>
    <lineage>
        <taxon>Eukaryota</taxon>
        <taxon>Viridiplantae</taxon>
        <taxon>Streptophyta</taxon>
        <taxon>Embryophyta</taxon>
        <taxon>Tracheophyta</taxon>
        <taxon>Spermatophyta</taxon>
        <taxon>Magnoliopsida</taxon>
        <taxon>Liliopsida</taxon>
        <taxon>Poales</taxon>
        <taxon>Poaceae</taxon>
        <taxon>BOP clade</taxon>
        <taxon>Oryzoideae</taxon>
        <taxon>Oryzeae</taxon>
        <taxon>Oryzinae</taxon>
        <taxon>Oryza</taxon>
        <taxon>Oryza sativa</taxon>
    </lineage>
</organism>
<proteinExistence type="predicted"/>
<sequence length="65" mass="6850">MSTPPVLALCRSVAAPGLLAPSYATSAMRCHGGRGTASGMLAPSRCTMTPVTLALKKGYFWNKFF</sequence>
<reference evidence="2" key="2">
    <citation type="journal article" date="2008" name="Nucleic Acids Res.">
        <title>The rice annotation project database (RAP-DB): 2008 update.</title>
        <authorList>
            <consortium name="The rice annotation project (RAP)"/>
        </authorList>
    </citation>
    <scope>GENOME REANNOTATION</scope>
    <source>
        <strain evidence="2">cv. Nipponbare</strain>
    </source>
</reference>
<evidence type="ECO:0000313" key="2">
    <source>
        <dbReference type="Proteomes" id="UP000000763"/>
    </source>
</evidence>
<gene>
    <name evidence="1" type="primary">B1123E10.109</name>
</gene>
<dbReference type="AlphaFoldDB" id="Q7EY21"/>
<accession>Q7EY21</accession>
<dbReference type="EMBL" id="AP005831">
    <property type="protein sequence ID" value="BAC84541.1"/>
    <property type="molecule type" value="Genomic_DNA"/>
</dbReference>